<reference evidence="1 2" key="1">
    <citation type="submission" date="2018-06" db="EMBL/GenBank/DDBJ databases">
        <title>Genomic Encyclopedia of Type Strains, Phase IV (KMG-IV): sequencing the most valuable type-strain genomes for metagenomic binning, comparative biology and taxonomic classification.</title>
        <authorList>
            <person name="Goeker M."/>
        </authorList>
    </citation>
    <scope>NUCLEOTIDE SEQUENCE [LARGE SCALE GENOMIC DNA]</scope>
    <source>
        <strain evidence="1 2">DSM 25532</strain>
    </source>
</reference>
<dbReference type="Proteomes" id="UP000253426">
    <property type="component" value="Unassembled WGS sequence"/>
</dbReference>
<gene>
    <name evidence="1" type="ORF">DES53_102554</name>
</gene>
<sequence>MAVIWFAGGWTETRVSKFKEMKFQSRNSCKSPDSRMTFVVQNRKEPVSESLQSWDTVA</sequence>
<protein>
    <submittedName>
        <fullName evidence="1">Uncharacterized protein</fullName>
    </submittedName>
</protein>
<comment type="caution">
    <text evidence="1">The sequence shown here is derived from an EMBL/GenBank/DDBJ whole genome shotgun (WGS) entry which is preliminary data.</text>
</comment>
<dbReference type="AlphaFoldDB" id="A0A366HST4"/>
<keyword evidence="2" id="KW-1185">Reference proteome</keyword>
<dbReference type="EMBL" id="QNRR01000002">
    <property type="protein sequence ID" value="RBP46168.1"/>
    <property type="molecule type" value="Genomic_DNA"/>
</dbReference>
<organism evidence="1 2">
    <name type="scientific">Roseimicrobium gellanilyticum</name>
    <dbReference type="NCBI Taxonomy" id="748857"/>
    <lineage>
        <taxon>Bacteria</taxon>
        <taxon>Pseudomonadati</taxon>
        <taxon>Verrucomicrobiota</taxon>
        <taxon>Verrucomicrobiia</taxon>
        <taxon>Verrucomicrobiales</taxon>
        <taxon>Verrucomicrobiaceae</taxon>
        <taxon>Roseimicrobium</taxon>
    </lineage>
</organism>
<evidence type="ECO:0000313" key="1">
    <source>
        <dbReference type="EMBL" id="RBP46168.1"/>
    </source>
</evidence>
<accession>A0A366HST4</accession>
<evidence type="ECO:0000313" key="2">
    <source>
        <dbReference type="Proteomes" id="UP000253426"/>
    </source>
</evidence>
<proteinExistence type="predicted"/>
<name>A0A366HST4_9BACT</name>